<dbReference type="Proteomes" id="UP000501240">
    <property type="component" value="Chromosome"/>
</dbReference>
<dbReference type="AlphaFoldDB" id="A0A7D3ZXD6"/>
<dbReference type="InterPro" id="IPR012349">
    <property type="entry name" value="Split_barrel_FMN-bd"/>
</dbReference>
<protein>
    <recommendedName>
        <fullName evidence="3">Deazaflavin-dependent nitroreductase family protein</fullName>
    </recommendedName>
</protein>
<reference evidence="1 2" key="1">
    <citation type="submission" date="2020-05" db="EMBL/GenBank/DDBJ databases">
        <title>Actinomadura verrucosospora NRRL-B18236 (PFL_A860) Genome sequencing and assembly.</title>
        <authorList>
            <person name="Samborskyy M."/>
        </authorList>
    </citation>
    <scope>NUCLEOTIDE SEQUENCE [LARGE SCALE GENOMIC DNA]</scope>
    <source>
        <strain evidence="1 2">NRRL:B18236</strain>
    </source>
</reference>
<dbReference type="Pfam" id="PF04075">
    <property type="entry name" value="F420H2_quin_red"/>
    <property type="match status" value="1"/>
</dbReference>
<keyword evidence="2" id="KW-1185">Reference proteome</keyword>
<sequence length="158" mass="17794">MTGRRDTLKWRLIPRLSGAEGVVMASAELPPRLARMSRGPLRLLGWGVPMGPLRLLRTRGRRSGLPRTAPVAVLAFEGRQWLVSPFGDTHWVGNARADGRAGLGRGRRLRPVRLTEIDDDRKARVLDAYRRKFRIVPFVRDAFRTPGPRPVFLVEPDG</sequence>
<evidence type="ECO:0000313" key="2">
    <source>
        <dbReference type="Proteomes" id="UP000501240"/>
    </source>
</evidence>
<evidence type="ECO:0000313" key="1">
    <source>
        <dbReference type="EMBL" id="QKG21946.1"/>
    </source>
</evidence>
<dbReference type="GO" id="GO:0016491">
    <property type="term" value="F:oxidoreductase activity"/>
    <property type="evidence" value="ECO:0007669"/>
    <property type="project" value="InterPro"/>
</dbReference>
<dbReference type="NCBIfam" id="TIGR00026">
    <property type="entry name" value="hi_GC_TIGR00026"/>
    <property type="match status" value="1"/>
</dbReference>
<dbReference type="InterPro" id="IPR004378">
    <property type="entry name" value="F420H2_quin_Rdtase"/>
</dbReference>
<dbReference type="EMBL" id="CP053892">
    <property type="protein sequence ID" value="QKG21946.1"/>
    <property type="molecule type" value="Genomic_DNA"/>
</dbReference>
<evidence type="ECO:0008006" key="3">
    <source>
        <dbReference type="Google" id="ProtNLM"/>
    </source>
</evidence>
<proteinExistence type="predicted"/>
<accession>A0A7D3ZXD6</accession>
<dbReference type="Gene3D" id="2.30.110.10">
    <property type="entry name" value="Electron Transport, Fmn-binding Protein, Chain A"/>
    <property type="match status" value="1"/>
</dbReference>
<gene>
    <name evidence="1" type="ORF">ACTIVE_3584</name>
</gene>
<organism evidence="1 2">
    <name type="scientific">Actinomadura verrucosospora</name>
    <dbReference type="NCBI Taxonomy" id="46165"/>
    <lineage>
        <taxon>Bacteria</taxon>
        <taxon>Bacillati</taxon>
        <taxon>Actinomycetota</taxon>
        <taxon>Actinomycetes</taxon>
        <taxon>Streptosporangiales</taxon>
        <taxon>Thermomonosporaceae</taxon>
        <taxon>Actinomadura</taxon>
    </lineage>
</organism>
<name>A0A7D3ZXD6_ACTVE</name>